<evidence type="ECO:0000313" key="2">
    <source>
        <dbReference type="Proteomes" id="UP001630127"/>
    </source>
</evidence>
<accession>A0ABD2YCD0</accession>
<comment type="caution">
    <text evidence="1">The sequence shown here is derived from an EMBL/GenBank/DDBJ whole genome shotgun (WGS) entry which is preliminary data.</text>
</comment>
<keyword evidence="2" id="KW-1185">Reference proteome</keyword>
<sequence>MVKANGNNSKIAVPNNLDNVSSKVLQSREDSSRIAQTEGLVVTRIVIEPIKSDGFKNSRSNSIPMPKPLIVNPFSVTYYTQILESVHPKFILSDEMVEVLLARENGGAIELSSSSNQALLLVACEAMQDSENLMDSEVFIEEKLGRVLVSLSWNAEYDSACLVKYTNESSYHIMVLLNTILKSIPFKRWFAFDQRWLKYNAKSVRIVGVAVAHDNRLHFGVENAEATAARASKLTFSTVDPCHITAVRACFAIANTKQNNATVMGGAYIAAPTPQDHNRGHPTKDVKFVEDEISLGRDNDATNSTIVVLSVPTITKYKNSRKDSLVEDKVEQGQNRRQGVEDFDKAFEKKNSESEPIRSPFIVEEVSMDDDDNEEAGLFFDDLEDGELDEDNDYLEDENIEEELRVGDGSGGGGISLAETSWDKTALEIAEEVALSFNGELGIYAFRTLLNSSIQVRIERLTNKSGSPTMMDIEAFTSAYRELLDEAEVGGSIPDNITLE</sequence>
<dbReference type="EMBL" id="JBJUIK010000014">
    <property type="protein sequence ID" value="KAL3504356.1"/>
    <property type="molecule type" value="Genomic_DNA"/>
</dbReference>
<dbReference type="AlphaFoldDB" id="A0ABD2YCD0"/>
<protein>
    <submittedName>
        <fullName evidence="1">Uncharacterized protein</fullName>
    </submittedName>
</protein>
<proteinExistence type="predicted"/>
<dbReference type="PANTHER" id="PTHR34544:SF1">
    <property type="entry name" value="OS04G0438300 PROTEIN"/>
    <property type="match status" value="1"/>
</dbReference>
<dbReference type="PANTHER" id="PTHR34544">
    <property type="entry name" value="OSJNBA0006B20.18 PROTEIN"/>
    <property type="match status" value="1"/>
</dbReference>
<organism evidence="1 2">
    <name type="scientific">Cinchona calisaya</name>
    <dbReference type="NCBI Taxonomy" id="153742"/>
    <lineage>
        <taxon>Eukaryota</taxon>
        <taxon>Viridiplantae</taxon>
        <taxon>Streptophyta</taxon>
        <taxon>Embryophyta</taxon>
        <taxon>Tracheophyta</taxon>
        <taxon>Spermatophyta</taxon>
        <taxon>Magnoliopsida</taxon>
        <taxon>eudicotyledons</taxon>
        <taxon>Gunneridae</taxon>
        <taxon>Pentapetalae</taxon>
        <taxon>asterids</taxon>
        <taxon>lamiids</taxon>
        <taxon>Gentianales</taxon>
        <taxon>Rubiaceae</taxon>
        <taxon>Cinchonoideae</taxon>
        <taxon>Cinchoneae</taxon>
        <taxon>Cinchona</taxon>
    </lineage>
</organism>
<feature type="non-terminal residue" evidence="1">
    <location>
        <position position="500"/>
    </location>
</feature>
<evidence type="ECO:0000313" key="1">
    <source>
        <dbReference type="EMBL" id="KAL3504356.1"/>
    </source>
</evidence>
<gene>
    <name evidence="1" type="ORF">ACH5RR_034197</name>
</gene>
<name>A0ABD2YCD0_9GENT</name>
<reference evidence="1 2" key="1">
    <citation type="submission" date="2024-11" db="EMBL/GenBank/DDBJ databases">
        <title>A near-complete genome assembly of Cinchona calisaya.</title>
        <authorList>
            <person name="Lian D.C."/>
            <person name="Zhao X.W."/>
            <person name="Wei L."/>
        </authorList>
    </citation>
    <scope>NUCLEOTIDE SEQUENCE [LARGE SCALE GENOMIC DNA]</scope>
    <source>
        <tissue evidence="1">Nenye</tissue>
    </source>
</reference>
<dbReference type="Proteomes" id="UP001630127">
    <property type="component" value="Unassembled WGS sequence"/>
</dbReference>